<dbReference type="Gene3D" id="3.40.720.10">
    <property type="entry name" value="Alkaline Phosphatase, subunit A"/>
    <property type="match status" value="1"/>
</dbReference>
<evidence type="ECO:0000313" key="6">
    <source>
        <dbReference type="Proteomes" id="UP000245880"/>
    </source>
</evidence>
<feature type="domain" description="Sulfatase N-terminal" evidence="4">
    <location>
        <begin position="26"/>
        <end position="339"/>
    </location>
</feature>
<evidence type="ECO:0000256" key="3">
    <source>
        <dbReference type="SAM" id="SignalP"/>
    </source>
</evidence>
<dbReference type="OrthoDB" id="9764377at2"/>
<dbReference type="Gene3D" id="3.30.1120.10">
    <property type="match status" value="1"/>
</dbReference>
<dbReference type="InterPro" id="IPR000917">
    <property type="entry name" value="Sulfatase_N"/>
</dbReference>
<dbReference type="EMBL" id="QGDT01000005">
    <property type="protein sequence ID" value="PWJ58038.1"/>
    <property type="molecule type" value="Genomic_DNA"/>
</dbReference>
<comment type="similarity">
    <text evidence="1">Belongs to the sulfatase family.</text>
</comment>
<protein>
    <submittedName>
        <fullName evidence="5">Arylsulfatase A-like enzyme</fullName>
    </submittedName>
</protein>
<dbReference type="PANTHER" id="PTHR42693:SF53">
    <property type="entry name" value="ENDO-4-O-SULFATASE"/>
    <property type="match status" value="1"/>
</dbReference>
<dbReference type="RefSeq" id="WP_109674626.1">
    <property type="nucleotide sequence ID" value="NZ_QGDT01000005.1"/>
</dbReference>
<dbReference type="Proteomes" id="UP000245880">
    <property type="component" value="Unassembled WGS sequence"/>
</dbReference>
<evidence type="ECO:0000256" key="2">
    <source>
        <dbReference type="ARBA" id="ARBA00022801"/>
    </source>
</evidence>
<evidence type="ECO:0000256" key="1">
    <source>
        <dbReference type="ARBA" id="ARBA00008779"/>
    </source>
</evidence>
<dbReference type="Pfam" id="PF00884">
    <property type="entry name" value="Sulfatase"/>
    <property type="match status" value="1"/>
</dbReference>
<dbReference type="FunFam" id="3.40.720.10:FF:000070">
    <property type="entry name" value="Arylsulfatase A"/>
    <property type="match status" value="1"/>
</dbReference>
<keyword evidence="3" id="KW-0732">Signal</keyword>
<feature type="chain" id="PRO_5016437019" evidence="3">
    <location>
        <begin position="24"/>
        <end position="595"/>
    </location>
</feature>
<reference evidence="5 6" key="1">
    <citation type="submission" date="2018-03" db="EMBL/GenBank/DDBJ databases">
        <title>Genomic Encyclopedia of Archaeal and Bacterial Type Strains, Phase II (KMG-II): from individual species to whole genera.</title>
        <authorList>
            <person name="Goeker M."/>
        </authorList>
    </citation>
    <scope>NUCLEOTIDE SEQUENCE [LARGE SCALE GENOMIC DNA]</scope>
    <source>
        <strain evidence="5 6">DSM 100346</strain>
    </source>
</reference>
<dbReference type="GO" id="GO:0004065">
    <property type="term" value="F:arylsulfatase activity"/>
    <property type="evidence" value="ECO:0007669"/>
    <property type="project" value="TreeGrafter"/>
</dbReference>
<dbReference type="CDD" id="cd16146">
    <property type="entry name" value="ARS_like"/>
    <property type="match status" value="1"/>
</dbReference>
<dbReference type="PANTHER" id="PTHR42693">
    <property type="entry name" value="ARYLSULFATASE FAMILY MEMBER"/>
    <property type="match status" value="1"/>
</dbReference>
<dbReference type="InterPro" id="IPR017850">
    <property type="entry name" value="Alkaline_phosphatase_core_sf"/>
</dbReference>
<evidence type="ECO:0000313" key="5">
    <source>
        <dbReference type="EMBL" id="PWJ58038.1"/>
    </source>
</evidence>
<proteinExistence type="inferred from homology"/>
<keyword evidence="6" id="KW-1185">Reference proteome</keyword>
<feature type="signal peptide" evidence="3">
    <location>
        <begin position="1"/>
        <end position="23"/>
    </location>
</feature>
<accession>A0A316AKY3</accession>
<organism evidence="5 6">
    <name type="scientific">Dyadobacter jejuensis</name>
    <dbReference type="NCBI Taxonomy" id="1082580"/>
    <lineage>
        <taxon>Bacteria</taxon>
        <taxon>Pseudomonadati</taxon>
        <taxon>Bacteroidota</taxon>
        <taxon>Cytophagia</taxon>
        <taxon>Cytophagales</taxon>
        <taxon>Spirosomataceae</taxon>
        <taxon>Dyadobacter</taxon>
    </lineage>
</organism>
<dbReference type="AlphaFoldDB" id="A0A316AKY3"/>
<gene>
    <name evidence="5" type="ORF">CLV98_105218</name>
</gene>
<comment type="caution">
    <text evidence="5">The sequence shown here is derived from an EMBL/GenBank/DDBJ whole genome shotgun (WGS) entry which is preliminary data.</text>
</comment>
<dbReference type="InterPro" id="IPR050738">
    <property type="entry name" value="Sulfatase"/>
</dbReference>
<evidence type="ECO:0000259" key="4">
    <source>
        <dbReference type="Pfam" id="PF00884"/>
    </source>
</evidence>
<name>A0A316AKY3_9BACT</name>
<dbReference type="SUPFAM" id="SSF53649">
    <property type="entry name" value="Alkaline phosphatase-like"/>
    <property type="match status" value="1"/>
</dbReference>
<sequence length="595" mass="67476">MRSIRILAIAVLMVLVKGLAASAQQPNVVFVLTDDQGYGDIAAHGNPYIKTPHLDELYHNSIRFTDYHVATTCAPSRSGLLSGKYCNEVGAWHTIMGRQMLAAEETTIAQLFKNAGYKTAIFGKWHLGDSYPFRPQDRGFDETLIHGGGGITQAPDYWNNDYFDDVYLHNGKPKKYEGYCNDIWFSEATKFILKNKKKPFFCYIPTNSPHGPYRIMDEYSNPYKGIEGIPNPNFYGMIANIDMQVGRLIDRLKKEGLYENTIFVFMTDNGTAAGVKFGKDNQVAKGFNAGMRGTKGSPYEGGHRVPFYLNYEKAGLSQGRDINQLTSYTDFLPTMLDLCKIPLPDDLGIDGRSLVPLTQATPVDWPERTLVVDVQREEHLVKYKQYSVMTTDWRLVNGTELYKIKEDPGQNKNLAAQYPERVQVLKNEYEKWWEINSKRAEEYSRVIIGSPQEKVTVLTSHDQHIEEGEGPAWNQMQVRAGVGGHGFWALKALKKGKYRIELRRYPRESKLKVRAVAPKGEEVPGGDAYLPGKALAIQKMKIKFGERTLEKELKDDQLGCVFDVNLEEGDLDLYSYMVDDVGKVYGAYYVYIEKK</sequence>
<keyword evidence="2" id="KW-0378">Hydrolase</keyword>